<proteinExistence type="predicted"/>
<name>A0A4Z1FHN4_9HELO</name>
<gene>
    <name evidence="1" type="ORF">BPAE_0182g00210</name>
</gene>
<organism evidence="1 2">
    <name type="scientific">Botrytis paeoniae</name>
    <dbReference type="NCBI Taxonomy" id="278948"/>
    <lineage>
        <taxon>Eukaryota</taxon>
        <taxon>Fungi</taxon>
        <taxon>Dikarya</taxon>
        <taxon>Ascomycota</taxon>
        <taxon>Pezizomycotina</taxon>
        <taxon>Leotiomycetes</taxon>
        <taxon>Helotiales</taxon>
        <taxon>Sclerotiniaceae</taxon>
        <taxon>Botrytis</taxon>
    </lineage>
</organism>
<reference evidence="1 2" key="1">
    <citation type="submission" date="2017-12" db="EMBL/GenBank/DDBJ databases">
        <title>Comparative genomics of Botrytis spp.</title>
        <authorList>
            <person name="Valero-Jimenez C.A."/>
            <person name="Tapia P."/>
            <person name="Veloso J."/>
            <person name="Silva-Moreno E."/>
            <person name="Staats M."/>
            <person name="Valdes J.H."/>
            <person name="Van Kan J.A.L."/>
        </authorList>
    </citation>
    <scope>NUCLEOTIDE SEQUENCE [LARGE SCALE GENOMIC DNA]</scope>
    <source>
        <strain evidence="1 2">Bp0003</strain>
    </source>
</reference>
<comment type="caution">
    <text evidence="1">The sequence shown here is derived from an EMBL/GenBank/DDBJ whole genome shotgun (WGS) entry which is preliminary data.</text>
</comment>
<protein>
    <submittedName>
        <fullName evidence="1">Uncharacterized protein</fullName>
    </submittedName>
</protein>
<keyword evidence="2" id="KW-1185">Reference proteome</keyword>
<accession>A0A4Z1FHN4</accession>
<dbReference type="Proteomes" id="UP000297910">
    <property type="component" value="Unassembled WGS sequence"/>
</dbReference>
<evidence type="ECO:0000313" key="2">
    <source>
        <dbReference type="Proteomes" id="UP000297910"/>
    </source>
</evidence>
<evidence type="ECO:0000313" key="1">
    <source>
        <dbReference type="EMBL" id="TGO22113.1"/>
    </source>
</evidence>
<dbReference type="EMBL" id="PQXI01000182">
    <property type="protein sequence ID" value="TGO22113.1"/>
    <property type="molecule type" value="Genomic_DNA"/>
</dbReference>
<dbReference type="AlphaFoldDB" id="A0A4Z1FHN4"/>
<sequence length="69" mass="7540">MDSSPYNNNAKILYSIAPHHENKVVADGNIRDTLIVFHESGGTMSLNILNIFPITTIVVEGLSLNTLNT</sequence>